<proteinExistence type="predicted"/>
<dbReference type="EMBL" id="UINC01047567">
    <property type="protein sequence ID" value="SVB56988.1"/>
    <property type="molecule type" value="Genomic_DNA"/>
</dbReference>
<dbReference type="Gene3D" id="3.30.750.24">
    <property type="entry name" value="STAS domain"/>
    <property type="match status" value="1"/>
</dbReference>
<dbReference type="SUPFAM" id="SSF52091">
    <property type="entry name" value="SpoIIaa-like"/>
    <property type="match status" value="1"/>
</dbReference>
<feature type="domain" description="STAS" evidence="1">
    <location>
        <begin position="15"/>
        <end position="115"/>
    </location>
</feature>
<accession>A0A382F1V3</accession>
<dbReference type="CDD" id="cd07043">
    <property type="entry name" value="STAS_anti-anti-sigma_factors"/>
    <property type="match status" value="1"/>
</dbReference>
<sequence length="117" mass="12987">MTEMFSVDVQEKDGGVVILRTHGYLNNLLGKEIISICEEKIEAGKTHFLIDFKDTQLVNSLGISILLEVIQKLQMVGGALGSFNLSPMVNKTFIIMGLDQYSNVFTDETEAVKAYLN</sequence>
<evidence type="ECO:0000313" key="2">
    <source>
        <dbReference type="EMBL" id="SVB56988.1"/>
    </source>
</evidence>
<reference evidence="2" key="1">
    <citation type="submission" date="2018-05" db="EMBL/GenBank/DDBJ databases">
        <authorList>
            <person name="Lanie J.A."/>
            <person name="Ng W.-L."/>
            <person name="Kazmierczak K.M."/>
            <person name="Andrzejewski T.M."/>
            <person name="Davidsen T.M."/>
            <person name="Wayne K.J."/>
            <person name="Tettelin H."/>
            <person name="Glass J.I."/>
            <person name="Rusch D."/>
            <person name="Podicherti R."/>
            <person name="Tsui H.-C.T."/>
            <person name="Winkler M.E."/>
        </authorList>
    </citation>
    <scope>NUCLEOTIDE SEQUENCE</scope>
</reference>
<organism evidence="2">
    <name type="scientific">marine metagenome</name>
    <dbReference type="NCBI Taxonomy" id="408172"/>
    <lineage>
        <taxon>unclassified sequences</taxon>
        <taxon>metagenomes</taxon>
        <taxon>ecological metagenomes</taxon>
    </lineage>
</organism>
<protein>
    <recommendedName>
        <fullName evidence="1">STAS domain-containing protein</fullName>
    </recommendedName>
</protein>
<gene>
    <name evidence="2" type="ORF">METZ01_LOCUS209842</name>
</gene>
<dbReference type="AlphaFoldDB" id="A0A382F1V3"/>
<dbReference type="Pfam" id="PF01740">
    <property type="entry name" value="STAS"/>
    <property type="match status" value="1"/>
</dbReference>
<dbReference type="PANTHER" id="PTHR33495">
    <property type="entry name" value="ANTI-SIGMA FACTOR ANTAGONIST TM_1081-RELATED-RELATED"/>
    <property type="match status" value="1"/>
</dbReference>
<dbReference type="InterPro" id="IPR002645">
    <property type="entry name" value="STAS_dom"/>
</dbReference>
<dbReference type="InterPro" id="IPR036513">
    <property type="entry name" value="STAS_dom_sf"/>
</dbReference>
<evidence type="ECO:0000259" key="1">
    <source>
        <dbReference type="PROSITE" id="PS50801"/>
    </source>
</evidence>
<dbReference type="PROSITE" id="PS50801">
    <property type="entry name" value="STAS"/>
    <property type="match status" value="1"/>
</dbReference>
<dbReference type="GO" id="GO:0043856">
    <property type="term" value="F:anti-sigma factor antagonist activity"/>
    <property type="evidence" value="ECO:0007669"/>
    <property type="project" value="TreeGrafter"/>
</dbReference>
<name>A0A382F1V3_9ZZZZ</name>